<accession>A0ABQ4TJD5</accession>
<evidence type="ECO:0000313" key="2">
    <source>
        <dbReference type="Proteomes" id="UP001055101"/>
    </source>
</evidence>
<protein>
    <submittedName>
        <fullName evidence="1">Uncharacterized protein</fullName>
    </submittedName>
</protein>
<dbReference type="EMBL" id="BPRA01000006">
    <property type="protein sequence ID" value="GJE55026.1"/>
    <property type="molecule type" value="Genomic_DNA"/>
</dbReference>
<evidence type="ECO:0000313" key="1">
    <source>
        <dbReference type="EMBL" id="GJE55026.1"/>
    </source>
</evidence>
<gene>
    <name evidence="1" type="ORF">EKPJFOCH_1513</name>
</gene>
<proteinExistence type="predicted"/>
<organism evidence="1 2">
    <name type="scientific">Methylobacterium thuringiense</name>
    <dbReference type="NCBI Taxonomy" id="1003091"/>
    <lineage>
        <taxon>Bacteria</taxon>
        <taxon>Pseudomonadati</taxon>
        <taxon>Pseudomonadota</taxon>
        <taxon>Alphaproteobacteria</taxon>
        <taxon>Hyphomicrobiales</taxon>
        <taxon>Methylobacteriaceae</taxon>
        <taxon>Methylobacterium</taxon>
    </lineage>
</organism>
<comment type="caution">
    <text evidence="1">The sequence shown here is derived from an EMBL/GenBank/DDBJ whole genome shotgun (WGS) entry which is preliminary data.</text>
</comment>
<reference evidence="1" key="2">
    <citation type="submission" date="2021-08" db="EMBL/GenBank/DDBJ databases">
        <authorList>
            <person name="Tani A."/>
            <person name="Ola A."/>
            <person name="Ogura Y."/>
            <person name="Katsura K."/>
            <person name="Hayashi T."/>
        </authorList>
    </citation>
    <scope>NUCLEOTIDE SEQUENCE</scope>
    <source>
        <strain evidence="1">DSM 23674</strain>
    </source>
</reference>
<dbReference type="Proteomes" id="UP001055101">
    <property type="component" value="Unassembled WGS sequence"/>
</dbReference>
<name>A0ABQ4TJD5_9HYPH</name>
<sequence length="198" mass="22850">MKRFVRGTWYRIRRFRRSMRSDAVTVARLAEIFDAAWYLEHYPDVAAAGVDPWRHFRDHGIDEGRRPNRFIDPDWYARFYKDVGSQSALLHYARIGRRERRDPGPEFGVGAYLAANPDVAADGIEPLQHYIRHGKTEGRLAFRSPLAADRRTTSRSVEALVARFASDEREAGFSLHVPDEILLRINEAVLRRGTRVAD</sequence>
<reference evidence="1" key="1">
    <citation type="journal article" date="2021" name="Front. Microbiol.">
        <title>Comprehensive Comparative Genomics and Phenotyping of Methylobacterium Species.</title>
        <authorList>
            <person name="Alessa O."/>
            <person name="Ogura Y."/>
            <person name="Fujitani Y."/>
            <person name="Takami H."/>
            <person name="Hayashi T."/>
            <person name="Sahin N."/>
            <person name="Tani A."/>
        </authorList>
    </citation>
    <scope>NUCLEOTIDE SEQUENCE</scope>
    <source>
        <strain evidence="1">DSM 23674</strain>
    </source>
</reference>
<keyword evidence="2" id="KW-1185">Reference proteome</keyword>